<feature type="transmembrane region" description="Helical" evidence="2">
    <location>
        <begin position="228"/>
        <end position="246"/>
    </location>
</feature>
<comment type="caution">
    <text evidence="3">The sequence shown here is derived from an EMBL/GenBank/DDBJ whole genome shotgun (WGS) entry which is preliminary data.</text>
</comment>
<dbReference type="Proteomes" id="UP000827284">
    <property type="component" value="Unassembled WGS sequence"/>
</dbReference>
<keyword evidence="2" id="KW-0472">Membrane</keyword>
<evidence type="ECO:0000256" key="1">
    <source>
        <dbReference type="SAM" id="MobiDB-lite"/>
    </source>
</evidence>
<evidence type="ECO:0008006" key="5">
    <source>
        <dbReference type="Google" id="ProtNLM"/>
    </source>
</evidence>
<gene>
    <name evidence="3" type="ORF">EMPS_03651</name>
</gene>
<reference evidence="3" key="1">
    <citation type="submission" date="2021-11" db="EMBL/GenBank/DDBJ databases">
        <authorList>
            <person name="Herlambang A."/>
            <person name="Guo Y."/>
            <person name="Takashima Y."/>
            <person name="Nishizawa T."/>
        </authorList>
    </citation>
    <scope>NUCLEOTIDE SEQUENCE</scope>
    <source>
        <strain evidence="3">E1425</strain>
    </source>
</reference>
<evidence type="ECO:0000313" key="3">
    <source>
        <dbReference type="EMBL" id="GJJ71301.1"/>
    </source>
</evidence>
<feature type="compositionally biased region" description="Basic and acidic residues" evidence="1">
    <location>
        <begin position="323"/>
        <end position="332"/>
    </location>
</feature>
<feature type="transmembrane region" description="Helical" evidence="2">
    <location>
        <begin position="12"/>
        <end position="37"/>
    </location>
</feature>
<dbReference type="AlphaFoldDB" id="A0A9P3H724"/>
<dbReference type="EMBL" id="BQFW01000005">
    <property type="protein sequence ID" value="GJJ71301.1"/>
    <property type="molecule type" value="Genomic_DNA"/>
</dbReference>
<keyword evidence="2" id="KW-0812">Transmembrane</keyword>
<accession>A0A9P3H724</accession>
<feature type="transmembrane region" description="Helical" evidence="2">
    <location>
        <begin position="258"/>
        <end position="278"/>
    </location>
</feature>
<evidence type="ECO:0000313" key="4">
    <source>
        <dbReference type="Proteomes" id="UP000827284"/>
    </source>
</evidence>
<feature type="region of interest" description="Disordered" evidence="1">
    <location>
        <begin position="396"/>
        <end position="423"/>
    </location>
</feature>
<protein>
    <recommendedName>
        <fullName evidence="5">TLC domain-containing protein</fullName>
    </recommendedName>
</protein>
<feature type="transmembrane region" description="Helical" evidence="2">
    <location>
        <begin position="201"/>
        <end position="221"/>
    </location>
</feature>
<evidence type="ECO:0000256" key="2">
    <source>
        <dbReference type="SAM" id="Phobius"/>
    </source>
</evidence>
<feature type="region of interest" description="Disordered" evidence="1">
    <location>
        <begin position="322"/>
        <end position="350"/>
    </location>
</feature>
<proteinExistence type="predicted"/>
<sequence length="423" mass="47770">MASNYIPTSEQGLTALVCLAFHFSCFFIAKTFIPFFGKDRRNLSWVLTLVNAIVISIGGFYALTLHTRTIVSSQIPYESYSSSPGSGFYRYDIAYTPTNLQKLPIAGALEGLDYVTLDPSLMELHSEAQDQVSLTRARAAFYREYDRARSAMPWYHRVIFFDTRFQPADSPTGQFLVTFLAMYLITDLLCGIRYYKEKISFLAGWVHHINYIAISYYACVVGKESHSIACVLVIEVPTVVIGLGFLNKRLRNDMLFGATYMILRILFDFALMHDYIFGRPSMGLSSKMIGCYKSLLHVKFFYDWVQQQIRLRKRIPTIPGHCSAKDAKKPLKNETALPQSATDQEKGSLPVSLRARVENSKEPMEGSNIEVDSPCVQAILSTEAFVTATIPRRRVDKQHRRSGSAALARDAENHSAWSPIAVR</sequence>
<keyword evidence="2" id="KW-1133">Transmembrane helix</keyword>
<reference evidence="3" key="2">
    <citation type="journal article" date="2022" name="Microbiol. Resour. Announc.">
        <title>Whole-Genome Sequence of Entomortierella parvispora E1425, a Mucoromycotan Fungus Associated with Burkholderiaceae-Related Endosymbiotic Bacteria.</title>
        <authorList>
            <person name="Herlambang A."/>
            <person name="Guo Y."/>
            <person name="Takashima Y."/>
            <person name="Narisawa K."/>
            <person name="Ohta H."/>
            <person name="Nishizawa T."/>
        </authorList>
    </citation>
    <scope>NUCLEOTIDE SEQUENCE</scope>
    <source>
        <strain evidence="3">E1425</strain>
    </source>
</reference>
<feature type="transmembrane region" description="Helical" evidence="2">
    <location>
        <begin position="175"/>
        <end position="195"/>
    </location>
</feature>
<organism evidence="3 4">
    <name type="scientific">Entomortierella parvispora</name>
    <dbReference type="NCBI Taxonomy" id="205924"/>
    <lineage>
        <taxon>Eukaryota</taxon>
        <taxon>Fungi</taxon>
        <taxon>Fungi incertae sedis</taxon>
        <taxon>Mucoromycota</taxon>
        <taxon>Mortierellomycotina</taxon>
        <taxon>Mortierellomycetes</taxon>
        <taxon>Mortierellales</taxon>
        <taxon>Mortierellaceae</taxon>
        <taxon>Entomortierella</taxon>
    </lineage>
</organism>
<feature type="transmembrane region" description="Helical" evidence="2">
    <location>
        <begin position="43"/>
        <end position="63"/>
    </location>
</feature>
<keyword evidence="4" id="KW-1185">Reference proteome</keyword>
<dbReference type="OrthoDB" id="341353at2759"/>
<name>A0A9P3H724_9FUNG</name>